<evidence type="ECO:0000259" key="2">
    <source>
        <dbReference type="Pfam" id="PF06057"/>
    </source>
</evidence>
<evidence type="ECO:0000256" key="1">
    <source>
        <dbReference type="SAM" id="SignalP"/>
    </source>
</evidence>
<dbReference type="Gene3D" id="3.40.50.1820">
    <property type="entry name" value="alpha/beta hydrolase"/>
    <property type="match status" value="1"/>
</dbReference>
<evidence type="ECO:0000313" key="4">
    <source>
        <dbReference type="Proteomes" id="UP000232638"/>
    </source>
</evidence>
<dbReference type="InterPro" id="IPR029058">
    <property type="entry name" value="AB_hydrolase_fold"/>
</dbReference>
<geneLocation type="plasmid" evidence="4">
    <name>pts485</name>
</geneLocation>
<gene>
    <name evidence="3" type="ORF">THSYN_31685</name>
</gene>
<feature type="domain" description="Bacterial virulence" evidence="2">
    <location>
        <begin position="286"/>
        <end position="472"/>
    </location>
</feature>
<protein>
    <recommendedName>
        <fullName evidence="2">Bacterial virulence domain-containing protein</fullName>
    </recommendedName>
</protein>
<accession>A0A2K8UIT4</accession>
<proteinExistence type="predicted"/>
<dbReference type="AlphaFoldDB" id="A0A2K8UIT4"/>
<reference evidence="3 4" key="1">
    <citation type="submission" date="2017-03" db="EMBL/GenBank/DDBJ databases">
        <title>Complete genome sequence of Candidatus 'Thiodictyon syntrophicum' sp. nov. strain Cad16T, a photolithoautotroph purple sulfur bacterium isolated from an alpine meromictic lake.</title>
        <authorList>
            <person name="Luedin S.M."/>
            <person name="Pothier J.F."/>
            <person name="Danza F."/>
            <person name="Storelli N."/>
            <person name="Wittwer M."/>
            <person name="Tonolla M."/>
        </authorList>
    </citation>
    <scope>NUCLEOTIDE SEQUENCE [LARGE SCALE GENOMIC DNA]</scope>
    <source>
        <strain evidence="3 4">Cad16T</strain>
        <plasmid evidence="4">Plasmid pts485</plasmid>
    </source>
</reference>
<organism evidence="3 4">
    <name type="scientific">Candidatus Thiodictyon syntrophicum</name>
    <dbReference type="NCBI Taxonomy" id="1166950"/>
    <lineage>
        <taxon>Bacteria</taxon>
        <taxon>Pseudomonadati</taxon>
        <taxon>Pseudomonadota</taxon>
        <taxon>Gammaproteobacteria</taxon>
        <taxon>Chromatiales</taxon>
        <taxon>Chromatiaceae</taxon>
        <taxon>Thiodictyon</taxon>
    </lineage>
</organism>
<dbReference type="Proteomes" id="UP000232638">
    <property type="component" value="Plasmid pTs485"/>
</dbReference>
<dbReference type="EMBL" id="CP020372">
    <property type="protein sequence ID" value="AUB85483.1"/>
    <property type="molecule type" value="Genomic_DNA"/>
</dbReference>
<name>A0A2K8UIT4_9GAMM</name>
<dbReference type="OrthoDB" id="641022at2"/>
<dbReference type="Pfam" id="PF06057">
    <property type="entry name" value="VirJ"/>
    <property type="match status" value="1"/>
</dbReference>
<dbReference type="SUPFAM" id="SSF53474">
    <property type="entry name" value="alpha/beta-Hydrolases"/>
    <property type="match status" value="2"/>
</dbReference>
<keyword evidence="1" id="KW-0732">Signal</keyword>
<dbReference type="InterPro" id="IPR011225">
    <property type="entry name" value="IV_sec_VirJ"/>
</dbReference>
<dbReference type="RefSeq" id="WP_100923107.1">
    <property type="nucleotide sequence ID" value="NZ_CP020372.1"/>
</dbReference>
<feature type="signal peptide" evidence="1">
    <location>
        <begin position="1"/>
        <end position="28"/>
    </location>
</feature>
<sequence length="474" mass="49306">MFSVSRLFAARNLLGLLLALLFAPAGLAEVVEETVASPYGSVHLVRPQGAPKGLVLYLPEAGGWGPQAAATALEVAAQGHLVAGLAWSDQAPTAGPPAQCRDLGADLNGLAHWVGERETLPKDALPTLLGESEGAALVYVALLQSPAHRFHAALTRGFCPRWPLTLPACRREGLTDALVQGDKLLPAAGVPAAWFLFDGAADAACPAAAGFTNPIANARAAGGAPPGANPAPPPAGAAGGALSPLASLLQWLDPGIPDQIAPVAADAEIAGLPLIEVRAAKEDPKTFAVMLSGDGGWAALDRGVTAQLATKGISTVGWDSLSYFWKARTPAAAAEDLGQVIRHYLDAWHKERVILIGYSFGADALPFMTNGLPADLRPRVALAAFLGLGRTAMFEFHLTDWLNTGRGAEALPVLPQLQALAWTRGLCVYGEDEEESLCPDLTGLGIRVHKVSGDHHFDGDYPGVADLVLEAARP</sequence>
<dbReference type="PIRSF" id="PIRSF029063">
    <property type="entry name" value="IV_sec_VirJ"/>
    <property type="match status" value="1"/>
</dbReference>
<dbReference type="InterPro" id="IPR010333">
    <property type="entry name" value="VirJ"/>
</dbReference>
<keyword evidence="4" id="KW-1185">Reference proteome</keyword>
<feature type="chain" id="PRO_5014596917" description="Bacterial virulence domain-containing protein" evidence="1">
    <location>
        <begin position="29"/>
        <end position="474"/>
    </location>
</feature>
<keyword evidence="3" id="KW-0614">Plasmid</keyword>
<evidence type="ECO:0000313" key="3">
    <source>
        <dbReference type="EMBL" id="AUB85483.1"/>
    </source>
</evidence>
<dbReference type="KEGG" id="tsy:THSYN_31685"/>